<name>A0ABQ0JXN2_9BACT</name>
<dbReference type="Proteomes" id="UP000032309">
    <property type="component" value="Unassembled WGS sequence"/>
</dbReference>
<proteinExistence type="predicted"/>
<evidence type="ECO:0000313" key="1">
    <source>
        <dbReference type="EMBL" id="GAN33239.1"/>
    </source>
</evidence>
<protein>
    <submittedName>
        <fullName evidence="1">Uncharacterized protein</fullName>
    </submittedName>
</protein>
<organism evidence="1 2">
    <name type="scientific">Candidatus Brocadia sinica JPN1</name>
    <dbReference type="NCBI Taxonomy" id="1197129"/>
    <lineage>
        <taxon>Bacteria</taxon>
        <taxon>Pseudomonadati</taxon>
        <taxon>Planctomycetota</taxon>
        <taxon>Candidatus Brocadiia</taxon>
        <taxon>Candidatus Brocadiales</taxon>
        <taxon>Candidatus Brocadiaceae</taxon>
        <taxon>Candidatus Brocadia</taxon>
    </lineage>
</organism>
<accession>A0ABQ0JXN2</accession>
<reference evidence="2" key="1">
    <citation type="journal article" date="2015" name="Genome Announc.">
        <title>Draft Genome Sequence of an Anaerobic Ammonium-Oxidizing Bacterium, "Candidatus Brocadia sinica".</title>
        <authorList>
            <person name="Oshiki M."/>
            <person name="Shinyako-Hata K."/>
            <person name="Satoh H."/>
            <person name="Okabe S."/>
        </authorList>
    </citation>
    <scope>NUCLEOTIDE SEQUENCE [LARGE SCALE GENOMIC DNA]</scope>
    <source>
        <strain evidence="2">JPN1</strain>
    </source>
</reference>
<comment type="caution">
    <text evidence="1">The sequence shown here is derived from an EMBL/GenBank/DDBJ whole genome shotgun (WGS) entry which is preliminary data.</text>
</comment>
<sequence>MGCIKMAMALDTGSKLALNGYIWEKRVEDNFHILICTFNL</sequence>
<dbReference type="EMBL" id="BAFN01000001">
    <property type="protein sequence ID" value="GAN33239.1"/>
    <property type="molecule type" value="Genomic_DNA"/>
</dbReference>
<evidence type="ECO:0000313" key="2">
    <source>
        <dbReference type="Proteomes" id="UP000032309"/>
    </source>
</evidence>
<gene>
    <name evidence="1" type="ORF">BROSI_A1756</name>
</gene>
<keyword evidence="2" id="KW-1185">Reference proteome</keyword>